<dbReference type="Proteomes" id="UP001280581">
    <property type="component" value="Unassembled WGS sequence"/>
</dbReference>
<feature type="transmembrane region" description="Helical" evidence="7">
    <location>
        <begin position="13"/>
        <end position="34"/>
    </location>
</feature>
<evidence type="ECO:0000256" key="4">
    <source>
        <dbReference type="ARBA" id="ARBA00023136"/>
    </source>
</evidence>
<feature type="transmembrane region" description="Helical" evidence="7">
    <location>
        <begin position="89"/>
        <end position="113"/>
    </location>
</feature>
<feature type="transmembrane region" description="Helical" evidence="7">
    <location>
        <begin position="206"/>
        <end position="224"/>
    </location>
</feature>
<keyword evidence="4 7" id="KW-0472">Membrane</keyword>
<dbReference type="PANTHER" id="PTHR33048">
    <property type="entry name" value="PTH11-LIKE INTEGRAL MEMBRANE PROTEIN (AFU_ORTHOLOGUE AFUA_5G11245)"/>
    <property type="match status" value="1"/>
</dbReference>
<accession>A0AAN6RMF7</accession>
<name>A0AAN6RMF7_9PLEO</name>
<dbReference type="EMBL" id="WVTA01000001">
    <property type="protein sequence ID" value="KAK3217357.1"/>
    <property type="molecule type" value="Genomic_DNA"/>
</dbReference>
<evidence type="ECO:0000256" key="5">
    <source>
        <dbReference type="ARBA" id="ARBA00038359"/>
    </source>
</evidence>
<dbReference type="InterPro" id="IPR049326">
    <property type="entry name" value="Rhodopsin_dom_fungi"/>
</dbReference>
<feature type="transmembrane region" description="Helical" evidence="7">
    <location>
        <begin position="174"/>
        <end position="194"/>
    </location>
</feature>
<feature type="region of interest" description="Disordered" evidence="6">
    <location>
        <begin position="286"/>
        <end position="311"/>
    </location>
</feature>
<comment type="similarity">
    <text evidence="5">Belongs to the SAT4 family.</text>
</comment>
<feature type="transmembrane region" description="Helical" evidence="7">
    <location>
        <begin position="120"/>
        <end position="145"/>
    </location>
</feature>
<evidence type="ECO:0000256" key="3">
    <source>
        <dbReference type="ARBA" id="ARBA00022989"/>
    </source>
</evidence>
<comment type="caution">
    <text evidence="9">The sequence shown here is derived from an EMBL/GenBank/DDBJ whole genome shotgun (WGS) entry which is preliminary data.</text>
</comment>
<dbReference type="InterPro" id="IPR052337">
    <property type="entry name" value="SAT4-like"/>
</dbReference>
<dbReference type="AlphaFoldDB" id="A0AAN6RMF7"/>
<evidence type="ECO:0000313" key="9">
    <source>
        <dbReference type="EMBL" id="KAK3217357.1"/>
    </source>
</evidence>
<comment type="subcellular location">
    <subcellularLocation>
        <location evidence="1">Membrane</location>
        <topology evidence="1">Multi-pass membrane protein</topology>
    </subcellularLocation>
</comment>
<feature type="domain" description="Rhodopsin" evidence="8">
    <location>
        <begin position="30"/>
        <end position="269"/>
    </location>
</feature>
<reference evidence="9 10" key="1">
    <citation type="submission" date="2021-02" db="EMBL/GenBank/DDBJ databases">
        <title>Genome assembly of Pseudopithomyces chartarum.</title>
        <authorList>
            <person name="Jauregui R."/>
            <person name="Singh J."/>
            <person name="Voisey C."/>
        </authorList>
    </citation>
    <scope>NUCLEOTIDE SEQUENCE [LARGE SCALE GENOMIC DNA]</scope>
    <source>
        <strain evidence="9 10">AGR01</strain>
    </source>
</reference>
<evidence type="ECO:0000256" key="7">
    <source>
        <dbReference type="SAM" id="Phobius"/>
    </source>
</evidence>
<evidence type="ECO:0000256" key="2">
    <source>
        <dbReference type="ARBA" id="ARBA00022692"/>
    </source>
</evidence>
<gene>
    <name evidence="9" type="ORF">GRF29_1g2814957</name>
</gene>
<feature type="region of interest" description="Disordered" evidence="6">
    <location>
        <begin position="358"/>
        <end position="394"/>
    </location>
</feature>
<keyword evidence="2 7" id="KW-0812">Transmembrane</keyword>
<evidence type="ECO:0000256" key="6">
    <source>
        <dbReference type="SAM" id="MobiDB-lite"/>
    </source>
</evidence>
<organism evidence="9 10">
    <name type="scientific">Pseudopithomyces chartarum</name>
    <dbReference type="NCBI Taxonomy" id="1892770"/>
    <lineage>
        <taxon>Eukaryota</taxon>
        <taxon>Fungi</taxon>
        <taxon>Dikarya</taxon>
        <taxon>Ascomycota</taxon>
        <taxon>Pezizomycotina</taxon>
        <taxon>Dothideomycetes</taxon>
        <taxon>Pleosporomycetidae</taxon>
        <taxon>Pleosporales</taxon>
        <taxon>Massarineae</taxon>
        <taxon>Didymosphaeriaceae</taxon>
        <taxon>Pseudopithomyces</taxon>
    </lineage>
</organism>
<evidence type="ECO:0000259" key="8">
    <source>
        <dbReference type="Pfam" id="PF20684"/>
    </source>
</evidence>
<proteinExistence type="inferred from homology"/>
<dbReference type="PANTHER" id="PTHR33048:SF96">
    <property type="entry name" value="INTEGRAL MEMBRANE PROTEIN"/>
    <property type="match status" value="1"/>
</dbReference>
<evidence type="ECO:0000256" key="1">
    <source>
        <dbReference type="ARBA" id="ARBA00004141"/>
    </source>
</evidence>
<keyword evidence="10" id="KW-1185">Reference proteome</keyword>
<dbReference type="GO" id="GO:0016020">
    <property type="term" value="C:membrane"/>
    <property type="evidence" value="ECO:0007669"/>
    <property type="project" value="UniProtKB-SubCell"/>
</dbReference>
<feature type="compositionally biased region" description="Basic and acidic residues" evidence="6">
    <location>
        <begin position="365"/>
        <end position="383"/>
    </location>
</feature>
<protein>
    <recommendedName>
        <fullName evidence="8">Rhodopsin domain-containing protein</fullName>
    </recommendedName>
</protein>
<feature type="transmembrane region" description="Helical" evidence="7">
    <location>
        <begin position="46"/>
        <end position="69"/>
    </location>
</feature>
<dbReference type="Pfam" id="PF20684">
    <property type="entry name" value="Fung_rhodopsin"/>
    <property type="match status" value="1"/>
</dbReference>
<sequence>MAATPVPTRGPELLAVDIAFLCTAIIAYSLRCYVRIRMVKAFGKDDYLMGAATIGLIAYATSSIIGVHYGTGRHREDLSVEGYEKARHCWWFCYLFYCCSMISSKLSIGYFLLRIAVRKVHVWIIYLAMLISVVSCAAFFFVTLFQCNPISYFWNTSTQEGTCVNIEIVIALGYLYSVFSIISDFTFAILPAFIVMTLQLKLRTKIALIPLLAMGCIASAAVVARVPYMHQFRSHDFLWETTDIAIWSTVEQGLAVTAGSLAAIRPLLNLVLTRLGLSSQPTNPGLTPYGLRSSTHGFASRRRPSAGNDLDMYKLSGEAESGTVKVVNSNLGIPGLDDKELPKSPNWYTASFQKMKRSSRLVTPSKKETDGDNDSEKSLRVKQNDFSATQSYSDERSMQIMVERSFFVTDAERKSYVEQGVKS</sequence>
<evidence type="ECO:0000313" key="10">
    <source>
        <dbReference type="Proteomes" id="UP001280581"/>
    </source>
</evidence>
<keyword evidence="3 7" id="KW-1133">Transmembrane helix</keyword>